<feature type="compositionally biased region" description="Acidic residues" evidence="1">
    <location>
        <begin position="511"/>
        <end position="523"/>
    </location>
</feature>
<feature type="compositionally biased region" description="Basic and acidic residues" evidence="1">
    <location>
        <begin position="483"/>
        <end position="496"/>
    </location>
</feature>
<dbReference type="Proteomes" id="UP000326354">
    <property type="component" value="Chromosome"/>
</dbReference>
<proteinExistence type="predicted"/>
<dbReference type="AlphaFoldDB" id="A0A5S9IU53"/>
<keyword evidence="3" id="KW-1185">Reference proteome</keyword>
<evidence type="ECO:0000256" key="1">
    <source>
        <dbReference type="SAM" id="MobiDB-lite"/>
    </source>
</evidence>
<dbReference type="KEGG" id="uam:UABAM_06400"/>
<protein>
    <submittedName>
        <fullName evidence="2">Putative baseplate assembly protein</fullName>
    </submittedName>
</protein>
<evidence type="ECO:0000313" key="3">
    <source>
        <dbReference type="Proteomes" id="UP000326354"/>
    </source>
</evidence>
<feature type="region of interest" description="Disordered" evidence="1">
    <location>
        <begin position="483"/>
        <end position="523"/>
    </location>
</feature>
<name>A0A5S9IU53_UABAM</name>
<dbReference type="EMBL" id="AP019860">
    <property type="protein sequence ID" value="BBM87984.1"/>
    <property type="molecule type" value="Genomic_DNA"/>
</dbReference>
<sequence length="1162" mass="132099">MHFHLDHRTAEDIFKHTVELAREYCPEWTKDWPENVNEINTKDFRVVVLKLFSELSETIIEQLNILPYKYLVAFLDLMGVYPLPAEPAKVPLSFTIAEGATSTYVPFRTQVASSENGDVIFETQEGLSVFHTPLQQIVSLNPWFGQFTNHPLILEEQQQGFYIFGKDDKEQYIPHKMYLGDSMIFSSEKPVDIKIKIIGSAKNFLPYFSIWKDSTGKVYEPKNKVGEEEFELTFEGIGPLEKSVVNGIEDYWLSVEPDFTEVKISEEVILPKISRVSADLKVSNLLLDSAIANDSSVEIEKGFYPFGETPKKLDTCYIASHNFAKTGAQISMNINLQEDLPHINPTSYTVAKSDIKDLFLLKRRLISNSRISKHLQTKFSAELKGEIDKAEEPDQVSEKVLEALNAMIDSEGLLYDKKAFKDVVLREEARYYVYSSDVEERDVKHINRLLLEDIFHTELQKHVEVELSWEYWNGERWLSLEEKETVDKEKDPKDEREVEDEFEVADKREVEDEEDAREDENEVEDEFLAVEKSKKAKSFEFQDDTQGLTKSGRITFVCPAMKSVEINGVKHYWIRARISSGTYGIPGKYLKTRNILEILDGWDDIANILIKEGITGGVRYQTPEYTPPFIENVVMDITFREKEFSHIQSHSNFEYFIHDQQKTFYPYRPVIGENPSLYFGFNKNVGGIAYTLYFAMREIYNDKDIRTLVKSTSKKNGIASAAVTWKYFDGTTWKTLEVENGDSFFGSGEITKFFIPKNIQPMHKFGKSLYWIKVEIEGDKVVSPSLKGIHFNSVWAKNSVTITNEILGSSNHTPNLKFQLTQTPILKNQQLIVHESKLVPNEERELLFAEEGQDAIFTKEGKTWVRWHEVLDFSGSTPFSRHYTLNRQDGTITFGDGLKGMIPSAGKDNIVAKIYSSGGGRSGNVSIGTVSSLTINIANIDSVNNYAVALGGNDQESLDDAVKRGPQTIKSKDRVVTKEDYEWLALMASQEVAKAKYIDSNRGEVTIAIVPSDESEIYPKKALLDNVREYLQKRALLTITEGIRVIGPRYQKVNIITEIVPTSVTEIAQVEEKCLRFLSNFLHPTKGGRDQKGWEFGSRILIADVVRILNSVENVVSIKKITVEKVQEGVVAETAYGSNQGWITLEADALPIAGNIQINITA</sequence>
<dbReference type="InterPro" id="IPR011749">
    <property type="entry name" value="CHP02243"/>
</dbReference>
<dbReference type="NCBIfam" id="TIGR02243">
    <property type="entry name" value="putative baseplate assembly protein"/>
    <property type="match status" value="1"/>
</dbReference>
<gene>
    <name evidence="2" type="ORF">UABAM_06400</name>
</gene>
<evidence type="ECO:0000313" key="2">
    <source>
        <dbReference type="EMBL" id="BBM87984.1"/>
    </source>
</evidence>
<reference evidence="2 3" key="1">
    <citation type="submission" date="2019-08" db="EMBL/GenBank/DDBJ databases">
        <title>Complete genome sequence of Candidatus Uab amorphum.</title>
        <authorList>
            <person name="Shiratori T."/>
            <person name="Suzuki S."/>
            <person name="Kakizawa Y."/>
            <person name="Ishida K."/>
        </authorList>
    </citation>
    <scope>NUCLEOTIDE SEQUENCE [LARGE SCALE GENOMIC DNA]</scope>
    <source>
        <strain evidence="2 3">SRT547</strain>
    </source>
</reference>
<dbReference type="RefSeq" id="WP_368238937.1">
    <property type="nucleotide sequence ID" value="NZ_JAZFBD010000013.1"/>
</dbReference>
<accession>A0A5S9IU53</accession>
<organism evidence="2 3">
    <name type="scientific">Uabimicrobium amorphum</name>
    <dbReference type="NCBI Taxonomy" id="2596890"/>
    <lineage>
        <taxon>Bacteria</taxon>
        <taxon>Pseudomonadati</taxon>
        <taxon>Planctomycetota</taxon>
        <taxon>Candidatus Uabimicrobiia</taxon>
        <taxon>Candidatus Uabimicrobiales</taxon>
        <taxon>Candidatus Uabimicrobiaceae</taxon>
        <taxon>Candidatus Uabimicrobium</taxon>
    </lineage>
</organism>